<feature type="compositionally biased region" description="Acidic residues" evidence="1">
    <location>
        <begin position="62"/>
        <end position="73"/>
    </location>
</feature>
<reference evidence="2" key="1">
    <citation type="submission" date="2022-06" db="EMBL/GenBank/DDBJ databases">
        <title>Uncovering the hologenomic basis of an extraordinary plant invasion.</title>
        <authorList>
            <person name="Bieker V.C."/>
            <person name="Martin M.D."/>
            <person name="Gilbert T."/>
            <person name="Hodgins K."/>
            <person name="Battlay P."/>
            <person name="Petersen B."/>
            <person name="Wilson J."/>
        </authorList>
    </citation>
    <scope>NUCLEOTIDE SEQUENCE</scope>
    <source>
        <strain evidence="2">AA19_3_7</strain>
        <tissue evidence="2">Leaf</tissue>
    </source>
</reference>
<accession>A0AAD5GP85</accession>
<feature type="region of interest" description="Disordered" evidence="1">
    <location>
        <begin position="61"/>
        <end position="125"/>
    </location>
</feature>
<feature type="region of interest" description="Disordered" evidence="1">
    <location>
        <begin position="1"/>
        <end position="32"/>
    </location>
</feature>
<feature type="compositionally biased region" description="Low complexity" evidence="1">
    <location>
        <begin position="74"/>
        <end position="101"/>
    </location>
</feature>
<proteinExistence type="predicted"/>
<dbReference type="EMBL" id="JAMZMK010006571">
    <property type="protein sequence ID" value="KAI7748254.1"/>
    <property type="molecule type" value="Genomic_DNA"/>
</dbReference>
<dbReference type="AlphaFoldDB" id="A0AAD5GP85"/>
<evidence type="ECO:0000313" key="3">
    <source>
        <dbReference type="Proteomes" id="UP001206925"/>
    </source>
</evidence>
<feature type="non-terminal residue" evidence="2">
    <location>
        <position position="1"/>
    </location>
</feature>
<comment type="caution">
    <text evidence="2">The sequence shown here is derived from an EMBL/GenBank/DDBJ whole genome shotgun (WGS) entry which is preliminary data.</text>
</comment>
<organism evidence="2 3">
    <name type="scientific">Ambrosia artemisiifolia</name>
    <name type="common">Common ragweed</name>
    <dbReference type="NCBI Taxonomy" id="4212"/>
    <lineage>
        <taxon>Eukaryota</taxon>
        <taxon>Viridiplantae</taxon>
        <taxon>Streptophyta</taxon>
        <taxon>Embryophyta</taxon>
        <taxon>Tracheophyta</taxon>
        <taxon>Spermatophyta</taxon>
        <taxon>Magnoliopsida</taxon>
        <taxon>eudicotyledons</taxon>
        <taxon>Gunneridae</taxon>
        <taxon>Pentapetalae</taxon>
        <taxon>asterids</taxon>
        <taxon>campanulids</taxon>
        <taxon>Asterales</taxon>
        <taxon>Asteraceae</taxon>
        <taxon>Asteroideae</taxon>
        <taxon>Heliantheae alliance</taxon>
        <taxon>Heliantheae</taxon>
        <taxon>Ambrosia</taxon>
    </lineage>
</organism>
<evidence type="ECO:0000313" key="2">
    <source>
        <dbReference type="EMBL" id="KAI7748254.1"/>
    </source>
</evidence>
<sequence length="176" mass="18969">MTTRNFLDLQPRRPAIPLGQNSRRGQPAEIDDPSFLELTLGYTPPGRVNVQALNDDVIIIDSDSEMSADDEQGQLDTESQTSSSDSEDTSSTSTSVLSAVPVAPPSPPPPPPPPPPPATPLQPTFTCPICLGPIVDETSTRNKNYRSVHFEPGPKYSADRVKTHRMGTSLVHGLDQ</sequence>
<gene>
    <name evidence="2" type="ORF">M8C21_000368</name>
</gene>
<protein>
    <submittedName>
        <fullName evidence="2">Uncharacterized protein</fullName>
    </submittedName>
</protein>
<dbReference type="Proteomes" id="UP001206925">
    <property type="component" value="Unassembled WGS sequence"/>
</dbReference>
<keyword evidence="3" id="KW-1185">Reference proteome</keyword>
<name>A0AAD5GP85_AMBAR</name>
<evidence type="ECO:0000256" key="1">
    <source>
        <dbReference type="SAM" id="MobiDB-lite"/>
    </source>
</evidence>
<feature type="compositionally biased region" description="Pro residues" evidence="1">
    <location>
        <begin position="102"/>
        <end position="120"/>
    </location>
</feature>